<evidence type="ECO:0000313" key="4">
    <source>
        <dbReference type="Proteomes" id="UP001501598"/>
    </source>
</evidence>
<reference evidence="4" key="1">
    <citation type="journal article" date="2019" name="Int. J. Syst. Evol. Microbiol.">
        <title>The Global Catalogue of Microorganisms (GCM) 10K type strain sequencing project: providing services to taxonomists for standard genome sequencing and annotation.</title>
        <authorList>
            <consortium name="The Broad Institute Genomics Platform"/>
            <consortium name="The Broad Institute Genome Sequencing Center for Infectious Disease"/>
            <person name="Wu L."/>
            <person name="Ma J."/>
        </authorList>
    </citation>
    <scope>NUCLEOTIDE SEQUENCE [LARGE SCALE GENOMIC DNA]</scope>
    <source>
        <strain evidence="4">JCM 17906</strain>
    </source>
</reference>
<gene>
    <name evidence="3" type="ORF">GCM10023175_18000</name>
</gene>
<dbReference type="InterPro" id="IPR037165">
    <property type="entry name" value="AldOxase/xan_DH_Mopterin-bd_sf"/>
</dbReference>
<dbReference type="InterPro" id="IPR016208">
    <property type="entry name" value="Ald_Oxase/xanthine_DH-like"/>
</dbReference>
<dbReference type="InterPro" id="IPR046867">
    <property type="entry name" value="AldOxase/xan_DH_MoCoBD2"/>
</dbReference>
<dbReference type="SUPFAM" id="SSF55447">
    <property type="entry name" value="CO dehydrogenase flavoprotein C-terminal domain-like"/>
    <property type="match status" value="1"/>
</dbReference>
<dbReference type="Pfam" id="PF02738">
    <property type="entry name" value="MoCoBD_1"/>
    <property type="match status" value="1"/>
</dbReference>
<evidence type="ECO:0000313" key="3">
    <source>
        <dbReference type="EMBL" id="GAA4542527.1"/>
    </source>
</evidence>
<dbReference type="InterPro" id="IPR000674">
    <property type="entry name" value="Ald_Oxase/Xan_DH_a/b"/>
</dbReference>
<dbReference type="PROSITE" id="PS51387">
    <property type="entry name" value="FAD_PCMH"/>
    <property type="match status" value="1"/>
</dbReference>
<dbReference type="Gene3D" id="3.90.1170.50">
    <property type="entry name" value="Aldehyde oxidase/xanthine dehydrogenase, a/b hammerhead"/>
    <property type="match status" value="1"/>
</dbReference>
<dbReference type="PANTHER" id="PTHR11908">
    <property type="entry name" value="XANTHINE DEHYDROGENASE"/>
    <property type="match status" value="1"/>
</dbReference>
<dbReference type="InterPro" id="IPR008274">
    <property type="entry name" value="AldOxase/xan_DH_MoCoBD1"/>
</dbReference>
<name>A0ABP8RN05_9PSEU</name>
<feature type="region of interest" description="Disordered" evidence="1">
    <location>
        <begin position="582"/>
        <end position="621"/>
    </location>
</feature>
<accession>A0ABP8RN05</accession>
<evidence type="ECO:0000259" key="2">
    <source>
        <dbReference type="PROSITE" id="PS51387"/>
    </source>
</evidence>
<feature type="domain" description="FAD-binding PCMH-type" evidence="2">
    <location>
        <begin position="813"/>
        <end position="1030"/>
    </location>
</feature>
<dbReference type="InterPro" id="IPR016166">
    <property type="entry name" value="FAD-bd_PCMH"/>
</dbReference>
<proteinExistence type="predicted"/>
<dbReference type="Pfam" id="PF03450">
    <property type="entry name" value="CO_deh_flav_C"/>
    <property type="match status" value="1"/>
</dbReference>
<dbReference type="SUPFAM" id="SSF56176">
    <property type="entry name" value="FAD-binding/transporter-associated domain-like"/>
    <property type="match status" value="1"/>
</dbReference>
<dbReference type="InterPro" id="IPR036318">
    <property type="entry name" value="FAD-bd_PCMH-like_sf"/>
</dbReference>
<keyword evidence="4" id="KW-1185">Reference proteome</keyword>
<dbReference type="SMART" id="SM01092">
    <property type="entry name" value="CO_deh_flav_C"/>
    <property type="match status" value="1"/>
</dbReference>
<dbReference type="SUPFAM" id="SSF54665">
    <property type="entry name" value="CO dehydrogenase molybdoprotein N-domain-like"/>
    <property type="match status" value="1"/>
</dbReference>
<dbReference type="PANTHER" id="PTHR11908:SF157">
    <property type="entry name" value="XANTHINE DEHYDROGENASE SUBUNIT D-RELATED"/>
    <property type="match status" value="1"/>
</dbReference>
<dbReference type="SMART" id="SM01008">
    <property type="entry name" value="Ald_Xan_dh_C"/>
    <property type="match status" value="1"/>
</dbReference>
<dbReference type="InterPro" id="IPR036856">
    <property type="entry name" value="Ald_Oxase/Xan_DH_a/b_sf"/>
</dbReference>
<dbReference type="SUPFAM" id="SSF56003">
    <property type="entry name" value="Molybdenum cofactor-binding domain"/>
    <property type="match status" value="1"/>
</dbReference>
<dbReference type="EMBL" id="BAABGT010000025">
    <property type="protein sequence ID" value="GAA4542527.1"/>
    <property type="molecule type" value="Genomic_DNA"/>
</dbReference>
<dbReference type="Pfam" id="PF20256">
    <property type="entry name" value="MoCoBD_2"/>
    <property type="match status" value="1"/>
</dbReference>
<organism evidence="3 4">
    <name type="scientific">Pseudonocardia xishanensis</name>
    <dbReference type="NCBI Taxonomy" id="630995"/>
    <lineage>
        <taxon>Bacteria</taxon>
        <taxon>Bacillati</taxon>
        <taxon>Actinomycetota</taxon>
        <taxon>Actinomycetes</taxon>
        <taxon>Pseudonocardiales</taxon>
        <taxon>Pseudonocardiaceae</taxon>
        <taxon>Pseudonocardia</taxon>
    </lineage>
</organism>
<dbReference type="Pfam" id="PF00941">
    <property type="entry name" value="FAD_binding_5"/>
    <property type="match status" value="1"/>
</dbReference>
<dbReference type="Gene3D" id="3.30.365.10">
    <property type="entry name" value="Aldehyde oxidase/xanthine dehydrogenase, molybdopterin binding domain"/>
    <property type="match status" value="4"/>
</dbReference>
<feature type="compositionally biased region" description="Basic and acidic residues" evidence="1">
    <location>
        <begin position="584"/>
        <end position="611"/>
    </location>
</feature>
<dbReference type="Gene3D" id="3.30.465.10">
    <property type="match status" value="2"/>
</dbReference>
<comment type="caution">
    <text evidence="3">The sequence shown here is derived from an EMBL/GenBank/DDBJ whole genome shotgun (WGS) entry which is preliminary data.</text>
</comment>
<protein>
    <recommendedName>
        <fullName evidence="2">FAD-binding PCMH-type domain-containing protein</fullName>
    </recommendedName>
</protein>
<evidence type="ECO:0000256" key="1">
    <source>
        <dbReference type="SAM" id="MobiDB-lite"/>
    </source>
</evidence>
<sequence>MTGWVGARVRPLDWEDRSVGLVRYTADHVVAQARAGRPPLYGAILRSPHPYAEIRGVDVSRAAAAPGVHAVLTSADFAPGITYLHRGAPLSDRPPLAAGVVRHVGQEVAAVAAETPELAAAALRAIRVRYRVRRAPLDVAASRSRGATRLHERTTAEPNVSQLLRIEWGDAAAGLAAAEVRVDGRFVYPSVSHACMEPNTTFAAWDPEREIIELWTSTQAPWFIAKEISHLLGLRHEQVVCREVAVGGGFGSKSKASEHEVLAAALARKAGRPVLVELSRAEEFGANKPRHRFETTLATAADSAGVIRALEADVAVDNGSYNHMGTSVMRVGVITLGSMYRPEGVRFDARLVDTATQPGGQFRGYGTPQVSLAMESQVDEIAARLGIDPLELRLRNLAPEHATTLSGYEVGTNRLGDCLVAVREGLGWDAPRTPERAGVATGRGVAAGSHGSGAYAYEHADRSDAALDLYADGHVRVRHGGADAGTGQNTILAQVAAQELGIDVADVSVTSMDGEHTPFELGAWSSRGTHMTGSSVGQAARELAATLRALAAEKLGTDAVTLVGGRAESEAGSVDLGDLVALSDDTRPDPVPGEREGEDVLSHETSYRLRGTEPLNPAKSTANLSPTYTYAAHGARVEVDRLTGTVRVVDYVAAHDVGVAINPTLVEGQIAGGVAMGLGAALGEELVREGGRIVNTGYLHYAMPRNADLPSIRPVIVANPDETRGPYGAKAVGEMSVIPPGAAVANAVADAIGVRIRELPITPDKILTALGAPRRSTVWRRPSRWWVAAIRAAYPLGLHHVLHTWGVRFGPVYRARRRAAVPVEPTVDAPTTVDEAVGLLGRGPAAILGGATDAPIERRAEPRPAPVLVSVAAVTSLRGIVERGGVLRIGAATTLAELAADGCLPAAVRQAVETIASPQIREAATVAGNLVQAKRCWFFRNGFDCYKRNGATSPCYAVLGDHRFQHAVVDGHRCQAVTPSDLGTVLLALDAEIETDRRRIPVGEFYSGPGETVLGEGELVTAVHVPLRERATSFTKLALYTGDFAAASVALAVGYGPGGIWRDVRIVLGATAPTPLRMTAAEAALRGTRPEPAAVGAAVDAELSRHAHPLPGNAWKLDAAAGLATRAAEALLDPSPSRL</sequence>
<dbReference type="InterPro" id="IPR016169">
    <property type="entry name" value="FAD-bd_PCMH_sub2"/>
</dbReference>
<dbReference type="InterPro" id="IPR036683">
    <property type="entry name" value="CO_DH_flav_C_dom_sf"/>
</dbReference>
<dbReference type="Pfam" id="PF01315">
    <property type="entry name" value="Ald_Xan_dh_C"/>
    <property type="match status" value="1"/>
</dbReference>
<dbReference type="Gene3D" id="3.30.390.50">
    <property type="entry name" value="CO dehydrogenase flavoprotein, C-terminal domain"/>
    <property type="match status" value="1"/>
</dbReference>
<dbReference type="InterPro" id="IPR002346">
    <property type="entry name" value="Mopterin_DH_FAD-bd"/>
</dbReference>
<dbReference type="InterPro" id="IPR005107">
    <property type="entry name" value="CO_DH_flav_C"/>
</dbReference>
<dbReference type="Proteomes" id="UP001501598">
    <property type="component" value="Unassembled WGS sequence"/>
</dbReference>